<keyword evidence="2" id="KW-1185">Reference proteome</keyword>
<dbReference type="Proteomes" id="UP000828390">
    <property type="component" value="Unassembled WGS sequence"/>
</dbReference>
<comment type="caution">
    <text evidence="1">The sequence shown here is derived from an EMBL/GenBank/DDBJ whole genome shotgun (WGS) entry which is preliminary data.</text>
</comment>
<name>A0A9D4R468_DREPO</name>
<dbReference type="EMBL" id="JAIWYP010000003">
    <property type="protein sequence ID" value="KAH3854324.1"/>
    <property type="molecule type" value="Genomic_DNA"/>
</dbReference>
<dbReference type="AlphaFoldDB" id="A0A9D4R468"/>
<organism evidence="1 2">
    <name type="scientific">Dreissena polymorpha</name>
    <name type="common">Zebra mussel</name>
    <name type="synonym">Mytilus polymorpha</name>
    <dbReference type="NCBI Taxonomy" id="45954"/>
    <lineage>
        <taxon>Eukaryota</taxon>
        <taxon>Metazoa</taxon>
        <taxon>Spiralia</taxon>
        <taxon>Lophotrochozoa</taxon>
        <taxon>Mollusca</taxon>
        <taxon>Bivalvia</taxon>
        <taxon>Autobranchia</taxon>
        <taxon>Heteroconchia</taxon>
        <taxon>Euheterodonta</taxon>
        <taxon>Imparidentia</taxon>
        <taxon>Neoheterodontei</taxon>
        <taxon>Myida</taxon>
        <taxon>Dreissenoidea</taxon>
        <taxon>Dreissenidae</taxon>
        <taxon>Dreissena</taxon>
    </lineage>
</organism>
<evidence type="ECO:0000313" key="1">
    <source>
        <dbReference type="EMBL" id="KAH3854324.1"/>
    </source>
</evidence>
<sequence>MKNSSMVKDFHSFPLRFSPDGLKLGLEHSLANKASFGRLIVAKRGCCGPLSFAVRF</sequence>
<protein>
    <submittedName>
        <fullName evidence="1">Uncharacterized protein</fullName>
    </submittedName>
</protein>
<reference evidence="1" key="2">
    <citation type="submission" date="2020-11" db="EMBL/GenBank/DDBJ databases">
        <authorList>
            <person name="McCartney M.A."/>
            <person name="Auch B."/>
            <person name="Kono T."/>
            <person name="Mallez S."/>
            <person name="Becker A."/>
            <person name="Gohl D.M."/>
            <person name="Silverstein K.A.T."/>
            <person name="Koren S."/>
            <person name="Bechman K.B."/>
            <person name="Herman A."/>
            <person name="Abrahante J.E."/>
            <person name="Garbe J."/>
        </authorList>
    </citation>
    <scope>NUCLEOTIDE SEQUENCE</scope>
    <source>
        <strain evidence="1">Duluth1</strain>
        <tissue evidence="1">Whole animal</tissue>
    </source>
</reference>
<proteinExistence type="predicted"/>
<gene>
    <name evidence="1" type="ORF">DPMN_096861</name>
</gene>
<accession>A0A9D4R468</accession>
<reference evidence="1" key="1">
    <citation type="journal article" date="2019" name="bioRxiv">
        <title>The Genome of the Zebra Mussel, Dreissena polymorpha: A Resource for Invasive Species Research.</title>
        <authorList>
            <person name="McCartney M.A."/>
            <person name="Auch B."/>
            <person name="Kono T."/>
            <person name="Mallez S."/>
            <person name="Zhang Y."/>
            <person name="Obille A."/>
            <person name="Becker A."/>
            <person name="Abrahante J.E."/>
            <person name="Garbe J."/>
            <person name="Badalamenti J.P."/>
            <person name="Herman A."/>
            <person name="Mangelson H."/>
            <person name="Liachko I."/>
            <person name="Sullivan S."/>
            <person name="Sone E.D."/>
            <person name="Koren S."/>
            <person name="Silverstein K.A.T."/>
            <person name="Beckman K.B."/>
            <person name="Gohl D.M."/>
        </authorList>
    </citation>
    <scope>NUCLEOTIDE SEQUENCE</scope>
    <source>
        <strain evidence="1">Duluth1</strain>
        <tissue evidence="1">Whole animal</tissue>
    </source>
</reference>
<evidence type="ECO:0000313" key="2">
    <source>
        <dbReference type="Proteomes" id="UP000828390"/>
    </source>
</evidence>